<dbReference type="PANTHER" id="PTHR43463">
    <property type="entry name" value="NICOTINATE-NUCLEOTIDE--DIMETHYLBENZIMIDAZOLE PHOSPHORIBOSYLTRANSFERASE"/>
    <property type="match status" value="1"/>
</dbReference>
<dbReference type="EC" id="2.4.2.21" evidence="3"/>
<evidence type="ECO:0000256" key="8">
    <source>
        <dbReference type="ARBA" id="ARBA00030686"/>
    </source>
</evidence>
<dbReference type="Gene3D" id="3.40.50.10210">
    <property type="match status" value="1"/>
</dbReference>
<evidence type="ECO:0000256" key="5">
    <source>
        <dbReference type="ARBA" id="ARBA00022573"/>
    </source>
</evidence>
<dbReference type="Pfam" id="PF02277">
    <property type="entry name" value="DBI_PRT"/>
    <property type="match status" value="1"/>
</dbReference>
<dbReference type="CDD" id="cd02439">
    <property type="entry name" value="DMB-PRT_CobT"/>
    <property type="match status" value="1"/>
</dbReference>
<dbReference type="RefSeq" id="WP_378035653.1">
    <property type="nucleotide sequence ID" value="NZ_JBHSIV010000007.1"/>
</dbReference>
<keyword evidence="7 10" id="KW-0808">Transferase</keyword>
<evidence type="ECO:0000256" key="9">
    <source>
        <dbReference type="ARBA" id="ARBA00047340"/>
    </source>
</evidence>
<gene>
    <name evidence="10" type="ORF">ACFPBZ_08795</name>
</gene>
<dbReference type="PANTHER" id="PTHR43463:SF1">
    <property type="entry name" value="NICOTINATE-NUCLEOTIDE--DIMETHYLBENZIMIDAZOLE PHOSPHORIBOSYLTRANSFERASE"/>
    <property type="match status" value="1"/>
</dbReference>
<proteinExistence type="inferred from homology"/>
<evidence type="ECO:0000256" key="3">
    <source>
        <dbReference type="ARBA" id="ARBA00011991"/>
    </source>
</evidence>
<evidence type="ECO:0000313" key="10">
    <source>
        <dbReference type="EMBL" id="MFC5062300.1"/>
    </source>
</evidence>
<comment type="caution">
    <text evidence="10">The sequence shown here is derived from an EMBL/GenBank/DDBJ whole genome shotgun (WGS) entry which is preliminary data.</text>
</comment>
<keyword evidence="6 10" id="KW-0328">Glycosyltransferase</keyword>
<dbReference type="GO" id="GO:0008939">
    <property type="term" value="F:nicotinate-nucleotide-dimethylbenzimidazole phosphoribosyltransferase activity"/>
    <property type="evidence" value="ECO:0007669"/>
    <property type="project" value="UniProtKB-EC"/>
</dbReference>
<accession>A0ABV9YHJ4</accession>
<evidence type="ECO:0000256" key="4">
    <source>
        <dbReference type="ARBA" id="ARBA00015486"/>
    </source>
</evidence>
<evidence type="ECO:0000256" key="6">
    <source>
        <dbReference type="ARBA" id="ARBA00022676"/>
    </source>
</evidence>
<dbReference type="Gene3D" id="1.10.1610.10">
    <property type="match status" value="1"/>
</dbReference>
<reference evidence="11" key="1">
    <citation type="journal article" date="2019" name="Int. J. Syst. Evol. Microbiol.">
        <title>The Global Catalogue of Microorganisms (GCM) 10K type strain sequencing project: providing services to taxonomists for standard genome sequencing and annotation.</title>
        <authorList>
            <consortium name="The Broad Institute Genomics Platform"/>
            <consortium name="The Broad Institute Genome Sequencing Center for Infectious Disease"/>
            <person name="Wu L."/>
            <person name="Ma J."/>
        </authorList>
    </citation>
    <scope>NUCLEOTIDE SEQUENCE [LARGE SCALE GENOMIC DNA]</scope>
    <source>
        <strain evidence="11">CGMCC 4.7093</strain>
    </source>
</reference>
<comment type="similarity">
    <text evidence="2">Belongs to the CobT family.</text>
</comment>
<evidence type="ECO:0000256" key="1">
    <source>
        <dbReference type="ARBA" id="ARBA00005049"/>
    </source>
</evidence>
<evidence type="ECO:0000256" key="7">
    <source>
        <dbReference type="ARBA" id="ARBA00022679"/>
    </source>
</evidence>
<name>A0ABV9YHJ4_9PSEU</name>
<dbReference type="EMBL" id="JBHSIV010000007">
    <property type="protein sequence ID" value="MFC5062300.1"/>
    <property type="molecule type" value="Genomic_DNA"/>
</dbReference>
<evidence type="ECO:0000313" key="11">
    <source>
        <dbReference type="Proteomes" id="UP001595947"/>
    </source>
</evidence>
<comment type="catalytic activity">
    <reaction evidence="9">
        <text>5,6-dimethylbenzimidazole + nicotinate beta-D-ribonucleotide = alpha-ribazole 5'-phosphate + nicotinate + H(+)</text>
        <dbReference type="Rhea" id="RHEA:11196"/>
        <dbReference type="ChEBI" id="CHEBI:15378"/>
        <dbReference type="ChEBI" id="CHEBI:15890"/>
        <dbReference type="ChEBI" id="CHEBI:32544"/>
        <dbReference type="ChEBI" id="CHEBI:57502"/>
        <dbReference type="ChEBI" id="CHEBI:57918"/>
        <dbReference type="EC" id="2.4.2.21"/>
    </reaction>
</comment>
<keyword evidence="11" id="KW-1185">Reference proteome</keyword>
<keyword evidence="5" id="KW-0169">Cobalamin biosynthesis</keyword>
<evidence type="ECO:0000256" key="2">
    <source>
        <dbReference type="ARBA" id="ARBA00007110"/>
    </source>
</evidence>
<organism evidence="10 11">
    <name type="scientific">Actinomycetospora atypica</name>
    <dbReference type="NCBI Taxonomy" id="1290095"/>
    <lineage>
        <taxon>Bacteria</taxon>
        <taxon>Bacillati</taxon>
        <taxon>Actinomycetota</taxon>
        <taxon>Actinomycetes</taxon>
        <taxon>Pseudonocardiales</taxon>
        <taxon>Pseudonocardiaceae</taxon>
        <taxon>Actinomycetospora</taxon>
    </lineage>
</organism>
<protein>
    <recommendedName>
        <fullName evidence="4">Nicotinate-nucleotide--dimethylbenzimidazole phosphoribosyltransferase</fullName>
        <ecNumber evidence="3">2.4.2.21</ecNumber>
    </recommendedName>
    <alternativeName>
        <fullName evidence="8">N(1)-alpha-phosphoribosyltransferase</fullName>
    </alternativeName>
</protein>
<dbReference type="InterPro" id="IPR003200">
    <property type="entry name" value="Nict_dMeBzImd_PRibTrfase"/>
</dbReference>
<comment type="pathway">
    <text evidence="1">Nucleoside biosynthesis; alpha-ribazole biosynthesis; alpha-ribazole from 5,6-dimethylbenzimidazole: step 1/2.</text>
</comment>
<dbReference type="InterPro" id="IPR036087">
    <property type="entry name" value="Nict_dMeBzImd_PRibTrfase_sf"/>
</dbReference>
<dbReference type="Proteomes" id="UP001595947">
    <property type="component" value="Unassembled WGS sequence"/>
</dbReference>
<dbReference type="SUPFAM" id="SSF52733">
    <property type="entry name" value="Nicotinate mononucleotide:5,6-dimethylbenzimidazole phosphoribosyltransferase (CobT)"/>
    <property type="match status" value="1"/>
</dbReference>
<dbReference type="InterPro" id="IPR023195">
    <property type="entry name" value="Nict_dMeBzImd_PRibTrfase_N"/>
</dbReference>
<sequence length="317" mass="31784">MPAVAPPDDAARADARRHLEGLPLPSHALGRLADVAAWLAACQARSPARPPASPRVVLFAAEHGIAAAGVSAFDPAETAVRLAAVRAGTSPTNSLATVAGADVRVVEVGDGPSGRLDREDALTGEGVQIALAAGRRAADDAVDEGADLLVPGELAVGISTPVAVLVAALCAREPVAVVGRGSGIDDNAWMRKAAAVRDGLRRTKAVGRDPEGLLRVAGGADLAALVGFLTQAARRRTPVLLDGAAVCVAALLADAHSPGARAWWLAATRDTEPAQALALEILGLDPLLALDLRAGAATGALAAVPLVTMAARVAAGS</sequence>